<protein>
    <recommendedName>
        <fullName evidence="3">Reverse transcriptase Ty1/copia-type domain-containing protein</fullName>
    </recommendedName>
</protein>
<proteinExistence type="predicted"/>
<accession>A0A9Q3CJY0</accession>
<evidence type="ECO:0008006" key="3">
    <source>
        <dbReference type="Google" id="ProtNLM"/>
    </source>
</evidence>
<gene>
    <name evidence="1" type="ORF">O181_025119</name>
</gene>
<sequence>MKGKVIIAIWIHVDDGIISSNCSEAIWNYKKRLFSRLDVKWKDSVSEIVGLECVFGEGEVAITQQFLTNDFLDSYPWTVIHHDTPLPPSPAAGLGQDAAITNSIPYWSVISSLSFVVSGSRQDLAFAVFFLMRKSMGPMQHQWLLLDHLVRYLLKTHNMSIISKHGLLSLSL</sequence>
<comment type="caution">
    <text evidence="1">The sequence shown here is derived from an EMBL/GenBank/DDBJ whole genome shotgun (WGS) entry which is preliminary data.</text>
</comment>
<organism evidence="1 2">
    <name type="scientific">Austropuccinia psidii MF-1</name>
    <dbReference type="NCBI Taxonomy" id="1389203"/>
    <lineage>
        <taxon>Eukaryota</taxon>
        <taxon>Fungi</taxon>
        <taxon>Dikarya</taxon>
        <taxon>Basidiomycota</taxon>
        <taxon>Pucciniomycotina</taxon>
        <taxon>Pucciniomycetes</taxon>
        <taxon>Pucciniales</taxon>
        <taxon>Sphaerophragmiaceae</taxon>
        <taxon>Austropuccinia</taxon>
    </lineage>
</organism>
<name>A0A9Q3CJY0_9BASI</name>
<dbReference type="AlphaFoldDB" id="A0A9Q3CJY0"/>
<dbReference type="Proteomes" id="UP000765509">
    <property type="component" value="Unassembled WGS sequence"/>
</dbReference>
<keyword evidence="2" id="KW-1185">Reference proteome</keyword>
<evidence type="ECO:0000313" key="1">
    <source>
        <dbReference type="EMBL" id="MBW0485404.1"/>
    </source>
</evidence>
<evidence type="ECO:0000313" key="2">
    <source>
        <dbReference type="Proteomes" id="UP000765509"/>
    </source>
</evidence>
<dbReference type="EMBL" id="AVOT02008143">
    <property type="protein sequence ID" value="MBW0485404.1"/>
    <property type="molecule type" value="Genomic_DNA"/>
</dbReference>
<reference evidence="1" key="1">
    <citation type="submission" date="2021-03" db="EMBL/GenBank/DDBJ databases">
        <title>Draft genome sequence of rust myrtle Austropuccinia psidii MF-1, a brazilian biotype.</title>
        <authorList>
            <person name="Quecine M.C."/>
            <person name="Pachon D.M.R."/>
            <person name="Bonatelli M.L."/>
            <person name="Correr F.H."/>
            <person name="Franceschini L.M."/>
            <person name="Leite T.F."/>
            <person name="Margarido G.R.A."/>
            <person name="Almeida C.A."/>
            <person name="Ferrarezi J.A."/>
            <person name="Labate C.A."/>
        </authorList>
    </citation>
    <scope>NUCLEOTIDE SEQUENCE</scope>
    <source>
        <strain evidence="1">MF-1</strain>
    </source>
</reference>